<accession>A0A8S1L3J6</accession>
<comment type="caution">
    <text evidence="1">The sequence shown here is derived from an EMBL/GenBank/DDBJ whole genome shotgun (WGS) entry which is preliminary data.</text>
</comment>
<reference evidence="1" key="1">
    <citation type="submission" date="2021-01" db="EMBL/GenBank/DDBJ databases">
        <authorList>
            <consortium name="Genoscope - CEA"/>
            <person name="William W."/>
        </authorList>
    </citation>
    <scope>NUCLEOTIDE SEQUENCE</scope>
</reference>
<dbReference type="AlphaFoldDB" id="A0A8S1L3J6"/>
<gene>
    <name evidence="1" type="ORF">PSON_ATCC_30995.1.T0140101</name>
</gene>
<organism evidence="1 2">
    <name type="scientific">Paramecium sonneborni</name>
    <dbReference type="NCBI Taxonomy" id="65129"/>
    <lineage>
        <taxon>Eukaryota</taxon>
        <taxon>Sar</taxon>
        <taxon>Alveolata</taxon>
        <taxon>Ciliophora</taxon>
        <taxon>Intramacronucleata</taxon>
        <taxon>Oligohymenophorea</taxon>
        <taxon>Peniculida</taxon>
        <taxon>Parameciidae</taxon>
        <taxon>Paramecium</taxon>
    </lineage>
</organism>
<proteinExistence type="predicted"/>
<protein>
    <submittedName>
        <fullName evidence="1">Uncharacterized protein</fullName>
    </submittedName>
</protein>
<name>A0A8S1L3J6_9CILI</name>
<dbReference type="EMBL" id="CAJJDN010000014">
    <property type="protein sequence ID" value="CAD8060122.1"/>
    <property type="molecule type" value="Genomic_DNA"/>
</dbReference>
<dbReference type="Proteomes" id="UP000692954">
    <property type="component" value="Unassembled WGS sequence"/>
</dbReference>
<sequence>MGIKRNDLQFIIIIKIITLESILEKLFKNRNPIQTFEIEFDSEINAFDSENMIITLLIYIISEEQMCVLEIDREEDLKFQTTNLDYLIFNAFRLKFVKCFGNEFYLMEYQKYASQEASDEFFNQSANINYKLIQERIRFFNFSTQQYKDYYSSINLSIDTILSTELQIFPNYELIQMKNLQQIKCSILKLTLIQQNI</sequence>
<evidence type="ECO:0000313" key="1">
    <source>
        <dbReference type="EMBL" id="CAD8060122.1"/>
    </source>
</evidence>
<keyword evidence="2" id="KW-1185">Reference proteome</keyword>
<evidence type="ECO:0000313" key="2">
    <source>
        <dbReference type="Proteomes" id="UP000692954"/>
    </source>
</evidence>